<evidence type="ECO:0000256" key="2">
    <source>
        <dbReference type="ARBA" id="ARBA00023125"/>
    </source>
</evidence>
<dbReference type="Gene3D" id="4.10.240.10">
    <property type="entry name" value="Zn(2)-C6 fungal-type DNA-binding domain"/>
    <property type="match status" value="1"/>
</dbReference>
<dbReference type="SUPFAM" id="SSF57701">
    <property type="entry name" value="Zn2/Cys6 DNA-binding domain"/>
    <property type="match status" value="1"/>
</dbReference>
<dbReference type="Gene3D" id="3.90.79.10">
    <property type="entry name" value="Nucleoside Triphosphate Pyrophosphohydrolase"/>
    <property type="match status" value="1"/>
</dbReference>
<dbReference type="Pfam" id="PF00172">
    <property type="entry name" value="Zn_clus"/>
    <property type="match status" value="1"/>
</dbReference>
<dbReference type="InterPro" id="IPR031804">
    <property type="entry name" value="DUF4743"/>
</dbReference>
<evidence type="ECO:0008006" key="10">
    <source>
        <dbReference type="Google" id="ProtNLM"/>
    </source>
</evidence>
<dbReference type="PANTHER" id="PTHR31069:SF32">
    <property type="entry name" value="ARGININE METABOLISM REGULATION PROTEIN II"/>
    <property type="match status" value="1"/>
</dbReference>
<dbReference type="CDD" id="cd00067">
    <property type="entry name" value="GAL4"/>
    <property type="match status" value="1"/>
</dbReference>
<evidence type="ECO:0000256" key="5">
    <source>
        <dbReference type="SAM" id="MobiDB-lite"/>
    </source>
</evidence>
<dbReference type="SUPFAM" id="SSF55811">
    <property type="entry name" value="Nudix"/>
    <property type="match status" value="1"/>
</dbReference>
<keyword evidence="4" id="KW-0539">Nucleus</keyword>
<keyword evidence="3" id="KW-0804">Transcription</keyword>
<feature type="domain" description="Nudix hydrolase" evidence="7">
    <location>
        <begin position="858"/>
        <end position="1004"/>
    </location>
</feature>
<dbReference type="PROSITE" id="PS51462">
    <property type="entry name" value="NUDIX"/>
    <property type="match status" value="1"/>
</dbReference>
<evidence type="ECO:0000259" key="6">
    <source>
        <dbReference type="PROSITE" id="PS50048"/>
    </source>
</evidence>
<dbReference type="InterPro" id="IPR015797">
    <property type="entry name" value="NUDIX_hydrolase-like_dom_sf"/>
</dbReference>
<accession>A0A9W4J1C6</accession>
<organism evidence="8 9">
    <name type="scientific">Penicillium salamii</name>
    <dbReference type="NCBI Taxonomy" id="1612424"/>
    <lineage>
        <taxon>Eukaryota</taxon>
        <taxon>Fungi</taxon>
        <taxon>Dikarya</taxon>
        <taxon>Ascomycota</taxon>
        <taxon>Pezizomycotina</taxon>
        <taxon>Eurotiomycetes</taxon>
        <taxon>Eurotiomycetidae</taxon>
        <taxon>Eurotiales</taxon>
        <taxon>Aspergillaceae</taxon>
        <taxon>Penicillium</taxon>
    </lineage>
</organism>
<dbReference type="InterPro" id="IPR021858">
    <property type="entry name" value="Fun_TF"/>
</dbReference>
<dbReference type="InterPro" id="IPR000086">
    <property type="entry name" value="NUDIX_hydrolase_dom"/>
</dbReference>
<dbReference type="InterPro" id="IPR001138">
    <property type="entry name" value="Zn2Cys6_DnaBD"/>
</dbReference>
<reference evidence="8" key="1">
    <citation type="submission" date="2021-07" db="EMBL/GenBank/DDBJ databases">
        <authorList>
            <person name="Branca A.L. A."/>
        </authorList>
    </citation>
    <scope>NUCLEOTIDE SEQUENCE</scope>
</reference>
<dbReference type="OrthoDB" id="415532at2759"/>
<dbReference type="CDD" id="cd03676">
    <property type="entry name" value="NUDIX_Tnr3_like"/>
    <property type="match status" value="1"/>
</dbReference>
<dbReference type="GO" id="GO:0003677">
    <property type="term" value="F:DNA binding"/>
    <property type="evidence" value="ECO:0007669"/>
    <property type="project" value="UniProtKB-KW"/>
</dbReference>
<gene>
    <name evidence="8" type="ORF">PSALAMII_LOCUS4848</name>
</gene>
<evidence type="ECO:0000256" key="1">
    <source>
        <dbReference type="ARBA" id="ARBA00023015"/>
    </source>
</evidence>
<proteinExistence type="predicted"/>
<dbReference type="GO" id="GO:0000981">
    <property type="term" value="F:DNA-binding transcription factor activity, RNA polymerase II-specific"/>
    <property type="evidence" value="ECO:0007669"/>
    <property type="project" value="InterPro"/>
</dbReference>
<feature type="domain" description="Zn(2)-C6 fungal-type" evidence="6">
    <location>
        <begin position="10"/>
        <end position="38"/>
    </location>
</feature>
<dbReference type="InterPro" id="IPR036864">
    <property type="entry name" value="Zn2-C6_fun-type_DNA-bd_sf"/>
</dbReference>
<keyword evidence="1" id="KW-0805">Transcription regulation</keyword>
<keyword evidence="2" id="KW-0238">DNA-binding</keyword>
<comment type="caution">
    <text evidence="8">The sequence shown here is derived from an EMBL/GenBank/DDBJ whole genome shotgun (WGS) entry which is preliminary data.</text>
</comment>
<evidence type="ECO:0000313" key="9">
    <source>
        <dbReference type="Proteomes" id="UP001152592"/>
    </source>
</evidence>
<evidence type="ECO:0000313" key="8">
    <source>
        <dbReference type="EMBL" id="CAG8373010.1"/>
    </source>
</evidence>
<evidence type="ECO:0000256" key="4">
    <source>
        <dbReference type="ARBA" id="ARBA00023242"/>
    </source>
</evidence>
<feature type="region of interest" description="Disordered" evidence="5">
    <location>
        <begin position="140"/>
        <end position="166"/>
    </location>
</feature>
<sequence>MATRNRSLTGCSTCRSRHLKCDETRPGCQLCLTLGLPCPGYQAELKWTQYTHLESKSRRKDEPLDRVFRRQLFSEIEQESMARMTVESLGTHDVNEVVDNLDRENNAQSHDGRQSLLQGPFGVFNAAANHTLPVNSIGPSSNPANSHRTTPRQTHTVSTLANSPPDSWTPGFLTPRSQMQALFPSPGQSSESEIATIMHQNNYQDGGISALTSLNHSPFSPSSATIATQQDSFVILERAPQLLRYFKHEVGSLSYPLRGNKRCPWQTIHLPRAEKAYAELLLHQTASNTSFSLFYSLLAASCYHLLYKKDTSLNWECEGKKFQELSRRYLHFGIRQEIAMDGKVKYKELLMALLSMTMLEIARGNFADAQNLLVESECLIRKRGLSKAHKSVKVRILHHLYTYIRIMAESTCGCALLDICPTRPSQWLASDETNFASLRSFRVADHSKTSDLDSTLEKAFNVGTKDIHLEILGVWKESLFQELYGLPESLIGLLSQTIRLANEQELLHRDTTVDIDLVLSLNKRTKTLEHQVLSWKGDQEASVSQEDDSRMMSPDSKNTRSDYVISLALHQGLILFYYRRMHNMNALILQDTVRKVLSFVKEIESSRLSNYHRKASLLWPTFIAACEALEPDLQTGLLDWISSTGTRTSIPAFAAAAGVVRRVWEMRQEKMDYTLSCSGLLDYESYGPTPLPPLISELVRGQFLPFSSSPHQVDLTTHGCMMASNQTRGILDVVRACDNYSPQNSSHSSGAESKYAFKVNGSDALLGYITQSIVERIQWSNSWSINHNEQSVTLITPATATIEDRSMAVEETLKENRKLASVSLLQNWRNETFPVYGPEGHVLLNIERCASALFGIVTYGVQLLCYVRHEEGLRLWIGKRSSRKQTYPGMLDTTAAGGLGSRTLPFDALVSEAYEEASLPEATVREKAKPMSELTYFHMRGDTAGGESGLFQPEVEYTYAMELNEDFIPRPRDSEVESFKLFTIDEALHSLKEGEFKPNSAIVIVKFLIQQGILTRENEPDYDAILTHLHRKLEFPVLIQPSR</sequence>
<dbReference type="Proteomes" id="UP001152592">
    <property type="component" value="Unassembled WGS sequence"/>
</dbReference>
<dbReference type="PROSITE" id="PS00463">
    <property type="entry name" value="ZN2_CY6_FUNGAL_1"/>
    <property type="match status" value="1"/>
</dbReference>
<dbReference type="InterPro" id="IPR050675">
    <property type="entry name" value="OAF3"/>
</dbReference>
<dbReference type="Pfam" id="PF15916">
    <property type="entry name" value="DUF4743"/>
    <property type="match status" value="1"/>
</dbReference>
<protein>
    <recommendedName>
        <fullName evidence="10">Zn(2)-C6 fungal-type domain-containing protein</fullName>
    </recommendedName>
</protein>
<dbReference type="PANTHER" id="PTHR31069">
    <property type="entry name" value="OLEATE-ACTIVATED TRANSCRIPTION FACTOR 1-RELATED"/>
    <property type="match status" value="1"/>
</dbReference>
<evidence type="ECO:0000256" key="3">
    <source>
        <dbReference type="ARBA" id="ARBA00023163"/>
    </source>
</evidence>
<dbReference type="FunFam" id="3.90.79.10:FF:000019">
    <property type="entry name" value="Thiamin pyrophosphokinase, putative"/>
    <property type="match status" value="1"/>
</dbReference>
<dbReference type="Pfam" id="PF11951">
    <property type="entry name" value="Fungal_trans_2"/>
    <property type="match status" value="1"/>
</dbReference>
<dbReference type="EMBL" id="CAJVPD010000228">
    <property type="protein sequence ID" value="CAG8373010.1"/>
    <property type="molecule type" value="Genomic_DNA"/>
</dbReference>
<dbReference type="GO" id="GO:0008270">
    <property type="term" value="F:zinc ion binding"/>
    <property type="evidence" value="ECO:0007669"/>
    <property type="project" value="InterPro"/>
</dbReference>
<dbReference type="GO" id="GO:0044715">
    <property type="term" value="F:8-oxo-dGDP phosphatase activity"/>
    <property type="evidence" value="ECO:0007669"/>
    <property type="project" value="UniProtKB-ARBA"/>
</dbReference>
<evidence type="ECO:0000259" key="7">
    <source>
        <dbReference type="PROSITE" id="PS51462"/>
    </source>
</evidence>
<dbReference type="SMART" id="SM00066">
    <property type="entry name" value="GAL4"/>
    <property type="match status" value="1"/>
</dbReference>
<dbReference type="PROSITE" id="PS50048">
    <property type="entry name" value="ZN2_CY6_FUNGAL_2"/>
    <property type="match status" value="1"/>
</dbReference>
<dbReference type="AlphaFoldDB" id="A0A9W4J1C6"/>
<name>A0A9W4J1C6_9EURO</name>